<evidence type="ECO:0000259" key="2">
    <source>
        <dbReference type="Pfam" id="PF03795"/>
    </source>
</evidence>
<keyword evidence="4" id="KW-1185">Reference proteome</keyword>
<protein>
    <recommendedName>
        <fullName evidence="2">YCII-related domain-containing protein</fullName>
    </recommendedName>
</protein>
<dbReference type="InterPro" id="IPR005545">
    <property type="entry name" value="YCII"/>
</dbReference>
<proteinExistence type="inferred from homology"/>
<accession>A0A3G8JHR1</accession>
<dbReference type="Pfam" id="PF03795">
    <property type="entry name" value="YCII"/>
    <property type="match status" value="1"/>
</dbReference>
<gene>
    <name evidence="3" type="ORF">D7316_00715</name>
</gene>
<evidence type="ECO:0000313" key="3">
    <source>
        <dbReference type="EMBL" id="AZG44135.1"/>
    </source>
</evidence>
<evidence type="ECO:0000313" key="4">
    <source>
        <dbReference type="Proteomes" id="UP000271469"/>
    </source>
</evidence>
<dbReference type="RefSeq" id="WP_124707063.1">
    <property type="nucleotide sequence ID" value="NZ_CP033972.1"/>
</dbReference>
<organism evidence="3 4">
    <name type="scientific">Gordonia insulae</name>
    <dbReference type="NCBI Taxonomy" id="2420509"/>
    <lineage>
        <taxon>Bacteria</taxon>
        <taxon>Bacillati</taxon>
        <taxon>Actinomycetota</taxon>
        <taxon>Actinomycetes</taxon>
        <taxon>Mycobacteriales</taxon>
        <taxon>Gordoniaceae</taxon>
        <taxon>Gordonia</taxon>
    </lineage>
</organism>
<evidence type="ECO:0000256" key="1">
    <source>
        <dbReference type="ARBA" id="ARBA00007689"/>
    </source>
</evidence>
<dbReference type="AlphaFoldDB" id="A0A3G8JHR1"/>
<dbReference type="PANTHER" id="PTHR37828:SF1">
    <property type="entry name" value="YCII-RELATED DOMAIN-CONTAINING PROTEIN"/>
    <property type="match status" value="1"/>
</dbReference>
<name>A0A3G8JHR1_9ACTN</name>
<dbReference type="OrthoDB" id="8968203at2"/>
<sequence length="94" mass="10230">MAIFAVHYSYAPPKAALRDAHRPLHREWLGEENRAGNVLMAGPYPDGSGALILVRAESLDGAEAFLANDPFIAHEAVDGVRVVEWTPVFGPFES</sequence>
<comment type="similarity">
    <text evidence="1">Belongs to the YciI family.</text>
</comment>
<dbReference type="Proteomes" id="UP000271469">
    <property type="component" value="Chromosome"/>
</dbReference>
<feature type="domain" description="YCII-related" evidence="2">
    <location>
        <begin position="5"/>
        <end position="86"/>
    </location>
</feature>
<dbReference type="Gene3D" id="3.30.70.1060">
    <property type="entry name" value="Dimeric alpha+beta barrel"/>
    <property type="match status" value="1"/>
</dbReference>
<dbReference type="KEGG" id="gom:D7316_00715"/>
<dbReference type="PANTHER" id="PTHR37828">
    <property type="entry name" value="GSR2449 PROTEIN"/>
    <property type="match status" value="1"/>
</dbReference>
<reference evidence="3 4" key="1">
    <citation type="submission" date="2018-11" db="EMBL/GenBank/DDBJ databases">
        <title>Gordonia insulae sp. nov., isolated from an island soil.</title>
        <authorList>
            <person name="Kim Y.S."/>
            <person name="Kim S.B."/>
        </authorList>
    </citation>
    <scope>NUCLEOTIDE SEQUENCE [LARGE SCALE GENOMIC DNA]</scope>
    <source>
        <strain evidence="3 4">MMS17-SY073</strain>
    </source>
</reference>
<dbReference type="SUPFAM" id="SSF54909">
    <property type="entry name" value="Dimeric alpha+beta barrel"/>
    <property type="match status" value="1"/>
</dbReference>
<dbReference type="InterPro" id="IPR011008">
    <property type="entry name" value="Dimeric_a/b-barrel"/>
</dbReference>
<dbReference type="EMBL" id="CP033972">
    <property type="protein sequence ID" value="AZG44135.1"/>
    <property type="molecule type" value="Genomic_DNA"/>
</dbReference>